<dbReference type="PANTHER" id="PTHR14269:SF62">
    <property type="entry name" value="CDP-DIACYLGLYCEROL--GLYCEROL-3-PHOSPHATE 3-PHOSPHATIDYLTRANSFERASE 1, CHLOROPLASTIC"/>
    <property type="match status" value="1"/>
</dbReference>
<dbReference type="AlphaFoldDB" id="A0A382E656"/>
<evidence type="ECO:0000256" key="3">
    <source>
        <dbReference type="ARBA" id="ARBA00022679"/>
    </source>
</evidence>
<feature type="non-terminal residue" evidence="11">
    <location>
        <position position="1"/>
    </location>
</feature>
<evidence type="ECO:0008006" key="12">
    <source>
        <dbReference type="Google" id="ProtNLM"/>
    </source>
</evidence>
<evidence type="ECO:0000256" key="6">
    <source>
        <dbReference type="ARBA" id="ARBA00023098"/>
    </source>
</evidence>
<evidence type="ECO:0000256" key="10">
    <source>
        <dbReference type="SAM" id="Phobius"/>
    </source>
</evidence>
<evidence type="ECO:0000313" key="11">
    <source>
        <dbReference type="EMBL" id="SVB46120.1"/>
    </source>
</evidence>
<dbReference type="GO" id="GO:0016780">
    <property type="term" value="F:phosphotransferase activity, for other substituted phosphate groups"/>
    <property type="evidence" value="ECO:0007669"/>
    <property type="project" value="InterPro"/>
</dbReference>
<feature type="non-terminal residue" evidence="11">
    <location>
        <position position="98"/>
    </location>
</feature>
<evidence type="ECO:0000256" key="1">
    <source>
        <dbReference type="ARBA" id="ARBA00004141"/>
    </source>
</evidence>
<dbReference type="InterPro" id="IPR043130">
    <property type="entry name" value="CDP-OH_PTrfase_TM_dom"/>
</dbReference>
<keyword evidence="2" id="KW-0444">Lipid biosynthesis</keyword>
<proteinExistence type="predicted"/>
<evidence type="ECO:0000256" key="4">
    <source>
        <dbReference type="ARBA" id="ARBA00022692"/>
    </source>
</evidence>
<dbReference type="Gene3D" id="1.20.120.1760">
    <property type="match status" value="1"/>
</dbReference>
<reference evidence="11" key="1">
    <citation type="submission" date="2018-05" db="EMBL/GenBank/DDBJ databases">
        <authorList>
            <person name="Lanie J.A."/>
            <person name="Ng W.-L."/>
            <person name="Kazmierczak K.M."/>
            <person name="Andrzejewski T.M."/>
            <person name="Davidsen T.M."/>
            <person name="Wayne K.J."/>
            <person name="Tettelin H."/>
            <person name="Glass J.I."/>
            <person name="Rusch D."/>
            <person name="Podicherti R."/>
            <person name="Tsui H.-C.T."/>
            <person name="Winkler M.E."/>
        </authorList>
    </citation>
    <scope>NUCLEOTIDE SEQUENCE</scope>
</reference>
<dbReference type="Pfam" id="PF01066">
    <property type="entry name" value="CDP-OH_P_transf"/>
    <property type="match status" value="1"/>
</dbReference>
<dbReference type="GO" id="GO:0046474">
    <property type="term" value="P:glycerophospholipid biosynthetic process"/>
    <property type="evidence" value="ECO:0007669"/>
    <property type="project" value="TreeGrafter"/>
</dbReference>
<dbReference type="PROSITE" id="PS00379">
    <property type="entry name" value="CDP_ALCOHOL_P_TRANSF"/>
    <property type="match status" value="1"/>
</dbReference>
<evidence type="ECO:0000256" key="5">
    <source>
        <dbReference type="ARBA" id="ARBA00022989"/>
    </source>
</evidence>
<dbReference type="InterPro" id="IPR050324">
    <property type="entry name" value="CDP-alcohol_PTase-I"/>
</dbReference>
<dbReference type="PANTHER" id="PTHR14269">
    <property type="entry name" value="CDP-DIACYLGLYCEROL--GLYCEROL-3-PHOSPHATE 3-PHOSPHATIDYLTRANSFERASE-RELATED"/>
    <property type="match status" value="1"/>
</dbReference>
<dbReference type="InterPro" id="IPR048254">
    <property type="entry name" value="CDP_ALCOHOL_P_TRANSF_CS"/>
</dbReference>
<evidence type="ECO:0000256" key="8">
    <source>
        <dbReference type="ARBA" id="ARBA00023209"/>
    </source>
</evidence>
<gene>
    <name evidence="11" type="ORF">METZ01_LOCUS198974</name>
</gene>
<keyword evidence="4 10" id="KW-0812">Transmembrane</keyword>
<comment type="subcellular location">
    <subcellularLocation>
        <location evidence="1">Membrane</location>
        <topology evidence="1">Multi-pass membrane protein</topology>
    </subcellularLocation>
</comment>
<accession>A0A382E656</accession>
<keyword evidence="5 10" id="KW-1133">Transmembrane helix</keyword>
<dbReference type="GO" id="GO:0016020">
    <property type="term" value="C:membrane"/>
    <property type="evidence" value="ECO:0007669"/>
    <property type="project" value="UniProtKB-SubCell"/>
</dbReference>
<keyword evidence="3" id="KW-0808">Transferase</keyword>
<sequence>VASITDAYDGYFARKYNLVTAQGRFLDPLADKILVSSAFISFAVLGVVEYWMVSLIIFRDLFVTGLRMVMEKNGFTMLTSKIAKVKTGIQITIIIIIL</sequence>
<dbReference type="EMBL" id="UINC01042886">
    <property type="protein sequence ID" value="SVB46120.1"/>
    <property type="molecule type" value="Genomic_DNA"/>
</dbReference>
<keyword evidence="8" id="KW-0594">Phospholipid biosynthesis</keyword>
<feature type="transmembrane region" description="Helical" evidence="10">
    <location>
        <begin position="33"/>
        <end position="58"/>
    </location>
</feature>
<evidence type="ECO:0000256" key="2">
    <source>
        <dbReference type="ARBA" id="ARBA00022516"/>
    </source>
</evidence>
<keyword evidence="6" id="KW-0443">Lipid metabolism</keyword>
<evidence type="ECO:0000256" key="7">
    <source>
        <dbReference type="ARBA" id="ARBA00023136"/>
    </source>
</evidence>
<organism evidence="11">
    <name type="scientific">marine metagenome</name>
    <dbReference type="NCBI Taxonomy" id="408172"/>
    <lineage>
        <taxon>unclassified sequences</taxon>
        <taxon>metagenomes</taxon>
        <taxon>ecological metagenomes</taxon>
    </lineage>
</organism>
<protein>
    <recommendedName>
        <fullName evidence="12">CDP-diacylglycerol--glycerol-3-phosphate 3-phosphatidyltransferase</fullName>
    </recommendedName>
</protein>
<keyword evidence="9" id="KW-1208">Phospholipid metabolism</keyword>
<evidence type="ECO:0000256" key="9">
    <source>
        <dbReference type="ARBA" id="ARBA00023264"/>
    </source>
</evidence>
<name>A0A382E656_9ZZZZ</name>
<keyword evidence="7 10" id="KW-0472">Membrane</keyword>
<dbReference type="InterPro" id="IPR000462">
    <property type="entry name" value="CDP-OH_P_trans"/>
</dbReference>